<dbReference type="AlphaFoldDB" id="J2EEU2"/>
<dbReference type="eggNOG" id="ENOG5032NXB">
    <property type="taxonomic scope" value="Bacteria"/>
</dbReference>
<evidence type="ECO:0000313" key="1">
    <source>
        <dbReference type="EMBL" id="EJL01865.1"/>
    </source>
</evidence>
<gene>
    <name evidence="1" type="ORF">PflQ2_4516</name>
</gene>
<proteinExistence type="predicted"/>
<comment type="caution">
    <text evidence="1">The sequence shown here is derived from an EMBL/GenBank/DDBJ whole genome shotgun (WGS) entry which is preliminary data.</text>
</comment>
<dbReference type="Proteomes" id="UP000007289">
    <property type="component" value="Chromosome"/>
</dbReference>
<name>J2EEU2_PSEFQ</name>
<sequence length="226" mass="24908">MVFSPFNAEDLAAAAVDALKMRGDARAIAVVVAGDCKVDLSGSDFGINYWQFLISLPVQLFYAMSDDERKATEASIAEVIIPFYSTTPNDSSEGVIIAPRVGEAVYGWREEAMRYVKGDGVTNQGRVRSDNIASQQHQGLLFRSQAEVTLFKALTKARLPVAPLPVFVRIGNTYNRLEPDFVVIYKGLTFVVEVDGDTYHAELPAEADKRLVPLTYEGVEVRRLGQ</sequence>
<protein>
    <submittedName>
        <fullName evidence="1">Uncharacterized protein</fullName>
    </submittedName>
</protein>
<dbReference type="EMBL" id="AGBM01000001">
    <property type="protein sequence ID" value="EJL01865.1"/>
    <property type="molecule type" value="Genomic_DNA"/>
</dbReference>
<reference evidence="1" key="1">
    <citation type="journal article" date="2012" name="PLoS Genet.">
        <title>Comparative Genomics of Plant-Associated Pseudomonas spp.: Insights into Diversity and Inheritance of Traits Involved in Multitrophic Interactions.</title>
        <authorList>
            <person name="Loper J.E."/>
            <person name="Hassan K.A."/>
            <person name="Mavrodi D.V."/>
            <person name="Davis E.W.II."/>
            <person name="Lim C.K."/>
            <person name="Shaffer B.T."/>
            <person name="Elbourne L.D."/>
            <person name="Stockwell V.O."/>
            <person name="Hartney S.L."/>
            <person name="Breakwell K."/>
            <person name="Henkels M.D."/>
            <person name="Tetu S.G."/>
            <person name="Rangel L.I."/>
            <person name="Kidarsa T.A."/>
            <person name="Wilson N.L."/>
            <person name="van de Mortel J.E."/>
            <person name="Song C."/>
            <person name="Blumhagen R."/>
            <person name="Radune D."/>
            <person name="Hostetler J.B."/>
            <person name="Brinkac L.M."/>
            <person name="Durkin A.S."/>
            <person name="Kluepfel D.A."/>
            <person name="Wechter W.P."/>
            <person name="Anderson A.J."/>
            <person name="Kim Y.C."/>
            <person name="Pierson L.S.III."/>
            <person name="Pierson E.A."/>
            <person name="Lindow S.E."/>
            <person name="Kobayashi D.Y."/>
            <person name="Raaijmakers J.M."/>
            <person name="Weller D.M."/>
            <person name="Thomashow L.S."/>
            <person name="Allen A.E."/>
            <person name="Paulsen I.T."/>
        </authorList>
    </citation>
    <scope>NUCLEOTIDE SEQUENCE [LARGE SCALE GENOMIC DNA]</scope>
    <source>
        <strain evidence="1">Q2-87</strain>
    </source>
</reference>
<organism evidence="1">
    <name type="scientific">Pseudomonas fluorescens (strain Q2-87)</name>
    <dbReference type="NCBI Taxonomy" id="1038922"/>
    <lineage>
        <taxon>Bacteria</taxon>
        <taxon>Pseudomonadati</taxon>
        <taxon>Pseudomonadota</taxon>
        <taxon>Gammaproteobacteria</taxon>
        <taxon>Pseudomonadales</taxon>
        <taxon>Pseudomonadaceae</taxon>
        <taxon>Pseudomonas</taxon>
    </lineage>
</organism>
<dbReference type="HOGENOM" id="CLU_1088535_0_0_6"/>
<accession>J2EEU2</accession>
<dbReference type="RefSeq" id="WP_003185196.1">
    <property type="nucleotide sequence ID" value="NZ_CM001558.1"/>
</dbReference>